<accession>B0CN30</accession>
<dbReference type="Gene3D" id="3.90.820.10">
    <property type="entry name" value="Structural Genomics, Unknown Function 30-nov-00 1gh9 Mol_id"/>
    <property type="match status" value="1"/>
</dbReference>
<dbReference type="GO" id="GO:0005829">
    <property type="term" value="C:cytosol"/>
    <property type="evidence" value="ECO:0007669"/>
    <property type="project" value="TreeGrafter"/>
</dbReference>
<dbReference type="PANTHER" id="PTHR38444:SF1">
    <property type="entry name" value="ENTEROBACTIN BIOSYNTHESIS PROTEIN YBDZ"/>
    <property type="match status" value="1"/>
</dbReference>
<gene>
    <name evidence="2" type="primary">sfmF</name>
</gene>
<proteinExistence type="predicted"/>
<reference evidence="2" key="1">
    <citation type="journal article" date="2008" name="J. Bacteriol.">
        <title>Characterization of the saframycin A gene cluster from Streptomyces lavendulae NRRL 11002 revealing a nonribosomal peptide synthetase system for assembling the unusual tetrapeptidyl skeleton in an iterative manner.</title>
        <authorList>
            <person name="Li L."/>
            <person name="Deng W."/>
            <person name="Song J."/>
            <person name="Ding W."/>
            <person name="Zhao Q.F."/>
            <person name="Peng C."/>
            <person name="Song W.W."/>
            <person name="Tang G.L."/>
            <person name="Liu W."/>
        </authorList>
    </citation>
    <scope>NUCLEOTIDE SEQUENCE</scope>
    <source>
        <strain evidence="2">NRRL 11002</strain>
    </source>
</reference>
<evidence type="ECO:0000313" key="2">
    <source>
        <dbReference type="EMBL" id="ABI22136.1"/>
    </source>
</evidence>
<dbReference type="InterPro" id="IPR038020">
    <property type="entry name" value="MbtH-like_sf"/>
</dbReference>
<dbReference type="InterPro" id="IPR037407">
    <property type="entry name" value="MLP_fam"/>
</dbReference>
<dbReference type="InterPro" id="IPR005153">
    <property type="entry name" value="MbtH-like_dom"/>
</dbReference>
<dbReference type="Pfam" id="PF03621">
    <property type="entry name" value="MbtH"/>
    <property type="match status" value="1"/>
</dbReference>
<evidence type="ECO:0000259" key="1">
    <source>
        <dbReference type="SMART" id="SM00923"/>
    </source>
</evidence>
<protein>
    <submittedName>
        <fullName evidence="2">MbtH-like domain protein</fullName>
    </submittedName>
</protein>
<dbReference type="EMBL" id="DQ838002">
    <property type="protein sequence ID" value="ABI22136.1"/>
    <property type="molecule type" value="Genomic_DNA"/>
</dbReference>
<dbReference type="SMART" id="SM00923">
    <property type="entry name" value="MbtH"/>
    <property type="match status" value="1"/>
</dbReference>
<sequence length="73" mass="7648">MTTKGVTGLATFLGDDDLVPCAVVVNDAAQYSIWPQDRPVPAGWRPAGFEGPRSACLEHIETVWAGPTPAPAA</sequence>
<dbReference type="AlphaFoldDB" id="B0CN30"/>
<dbReference type="PANTHER" id="PTHR38444">
    <property type="entry name" value="ENTEROBACTIN BIOSYNTHESIS PROTEIN YBDZ"/>
    <property type="match status" value="1"/>
</dbReference>
<dbReference type="GO" id="GO:0019290">
    <property type="term" value="P:siderophore biosynthetic process"/>
    <property type="evidence" value="ECO:0007669"/>
    <property type="project" value="TreeGrafter"/>
</dbReference>
<organism evidence="2">
    <name type="scientific">Streptomyces lavendulae</name>
    <dbReference type="NCBI Taxonomy" id="1914"/>
    <lineage>
        <taxon>Bacteria</taxon>
        <taxon>Bacillati</taxon>
        <taxon>Actinomycetota</taxon>
        <taxon>Actinomycetes</taxon>
        <taxon>Kitasatosporales</taxon>
        <taxon>Streptomycetaceae</taxon>
        <taxon>Streptomyces</taxon>
    </lineage>
</organism>
<feature type="domain" description="MbtH-like" evidence="1">
    <location>
        <begin position="15"/>
        <end position="62"/>
    </location>
</feature>
<dbReference type="SUPFAM" id="SSF160582">
    <property type="entry name" value="MbtH-like"/>
    <property type="match status" value="1"/>
</dbReference>
<name>B0CN30_STRLA</name>